<evidence type="ECO:0000256" key="9">
    <source>
        <dbReference type="HAMAP-Rule" id="MF_00144"/>
    </source>
</evidence>
<dbReference type="Gene3D" id="3.40.50.620">
    <property type="entry name" value="HUPs"/>
    <property type="match status" value="1"/>
</dbReference>
<organism evidence="12 13">
    <name type="scientific">Gloeobacter morelensis MG652769</name>
    <dbReference type="NCBI Taxonomy" id="2781736"/>
    <lineage>
        <taxon>Bacteria</taxon>
        <taxon>Bacillati</taxon>
        <taxon>Cyanobacteriota</taxon>
        <taxon>Cyanophyceae</taxon>
        <taxon>Gloeobacterales</taxon>
        <taxon>Gloeobacteraceae</taxon>
        <taxon>Gloeobacter</taxon>
        <taxon>Gloeobacter morelensis</taxon>
    </lineage>
</organism>
<dbReference type="NCBIfam" id="NF001138">
    <property type="entry name" value="PRK00143.1"/>
    <property type="match status" value="1"/>
</dbReference>
<dbReference type="GO" id="GO:0103016">
    <property type="term" value="F:tRNA-uridine 2-sulfurtransferase activity"/>
    <property type="evidence" value="ECO:0007669"/>
    <property type="project" value="UniProtKB-EC"/>
</dbReference>
<feature type="binding site" evidence="9">
    <location>
        <position position="36"/>
    </location>
    <ligand>
        <name>ATP</name>
        <dbReference type="ChEBI" id="CHEBI:30616"/>
    </ligand>
</feature>
<name>A0ABY3PIC3_9CYAN</name>
<evidence type="ECO:0000256" key="6">
    <source>
        <dbReference type="ARBA" id="ARBA00022884"/>
    </source>
</evidence>
<dbReference type="NCBIfam" id="TIGR00420">
    <property type="entry name" value="trmU"/>
    <property type="match status" value="1"/>
</dbReference>
<keyword evidence="1 9" id="KW-0820">tRNA-binding</keyword>
<dbReference type="Gene3D" id="2.40.30.10">
    <property type="entry name" value="Translation factors"/>
    <property type="match status" value="1"/>
</dbReference>
<dbReference type="InterPro" id="IPR023382">
    <property type="entry name" value="MnmA-like_central_sf"/>
</dbReference>
<evidence type="ECO:0000256" key="4">
    <source>
        <dbReference type="ARBA" id="ARBA00022741"/>
    </source>
</evidence>
<keyword evidence="4 9" id="KW-0547">Nucleotide-binding</keyword>
<reference evidence="12 13" key="1">
    <citation type="journal article" date="2021" name="Genome Biol. Evol.">
        <title>Complete Genome Sequencing of a Novel Gloeobacter Species from a Waterfall Cave in Mexico.</title>
        <authorList>
            <person name="Saw J.H."/>
            <person name="Cardona T."/>
            <person name="Montejano G."/>
        </authorList>
    </citation>
    <scope>NUCLEOTIDE SEQUENCE [LARGE SCALE GENOMIC DNA]</scope>
    <source>
        <strain evidence="12">MG652769</strain>
    </source>
</reference>
<feature type="binding site" evidence="9">
    <location>
        <position position="122"/>
    </location>
    <ligand>
        <name>ATP</name>
        <dbReference type="ChEBI" id="CHEBI:30616"/>
    </ligand>
</feature>
<keyword evidence="9" id="KW-0963">Cytoplasm</keyword>
<evidence type="ECO:0000256" key="3">
    <source>
        <dbReference type="ARBA" id="ARBA00022694"/>
    </source>
</evidence>
<gene>
    <name evidence="9 12" type="primary">mnmA</name>
    <name evidence="12" type="ORF">ISF26_16520</name>
</gene>
<sequence>MTSGSKIVAALSGGVDSSVAAALVRKQGYRVCGVTLWLMRGKGSCCSDGMKDAARVCEQLDIPHHIVDIRQQFEETIVDFLVEGYRGGVTPLPCSRCNKELKFGLLLEYARCKLGIGTLATGHYARTGFDEPSGRRWLARAVDRTKDQSYFLYDLSQEQLASAVFPLGEMTKDQTRTLAAELGLSVAHKPESMDLCLVEAAGSMRNFLDAHIETRRGEIVDTSGKILGEHDGAHHYTVGQRRGLGVAAPYPLYVVAVDAANNRVVVGAHEEATACECTVGQVNWVSMAEPEAPIQAEVQVRYRSQPVQATIIPLPARGARIVFDDAPQFAISPGQAAVWYAGERVLGGGIILASGRR</sequence>
<proteinExistence type="inferred from homology"/>
<dbReference type="EC" id="2.8.1.13" evidence="9"/>
<evidence type="ECO:0000256" key="7">
    <source>
        <dbReference type="ARBA" id="ARBA00023157"/>
    </source>
</evidence>
<comment type="function">
    <text evidence="9">Catalyzes the 2-thiolation of uridine at the wobble position (U34) of tRNA, leading to the formation of s(2)U34.</text>
</comment>
<evidence type="ECO:0000313" key="13">
    <source>
        <dbReference type="Proteomes" id="UP001054846"/>
    </source>
</evidence>
<dbReference type="PANTHER" id="PTHR11933">
    <property type="entry name" value="TRNA 5-METHYLAMINOMETHYL-2-THIOURIDYLATE -METHYLTRANSFERASE"/>
    <property type="match status" value="1"/>
</dbReference>
<dbReference type="Proteomes" id="UP001054846">
    <property type="component" value="Chromosome"/>
</dbReference>
<protein>
    <recommendedName>
        <fullName evidence="9">tRNA-specific 2-thiouridylase MnmA</fullName>
        <ecNumber evidence="9">2.8.1.13</ecNumber>
    </recommendedName>
</protein>
<evidence type="ECO:0000313" key="12">
    <source>
        <dbReference type="EMBL" id="UFP93392.1"/>
    </source>
</evidence>
<evidence type="ECO:0000259" key="11">
    <source>
        <dbReference type="Pfam" id="PF20259"/>
    </source>
</evidence>
<keyword evidence="6 9" id="KW-0694">RNA-binding</keyword>
<dbReference type="Pfam" id="PF03054">
    <property type="entry name" value="tRNA_Me_trans"/>
    <property type="match status" value="1"/>
</dbReference>
<evidence type="ECO:0000256" key="1">
    <source>
        <dbReference type="ARBA" id="ARBA00022555"/>
    </source>
</evidence>
<feature type="binding site" evidence="9">
    <location>
        <begin position="10"/>
        <end position="17"/>
    </location>
    <ligand>
        <name>ATP</name>
        <dbReference type="ChEBI" id="CHEBI:30616"/>
    </ligand>
</feature>
<feature type="site" description="Interaction with tRNA" evidence="9">
    <location>
        <position position="123"/>
    </location>
</feature>
<accession>A0ABY3PIC3</accession>
<feature type="domain" description="tRNA-specific 2-thiouridylase MnmA-like central" evidence="11">
    <location>
        <begin position="205"/>
        <end position="267"/>
    </location>
</feature>
<feature type="region of interest" description="Interaction with tRNA" evidence="9">
    <location>
        <begin position="301"/>
        <end position="302"/>
    </location>
</feature>
<feature type="domain" description="tRNA-specific 2-thiouridylase MnmA-like C-terminal" evidence="10">
    <location>
        <begin position="276"/>
        <end position="351"/>
    </location>
</feature>
<dbReference type="InterPro" id="IPR046885">
    <property type="entry name" value="MnmA-like_C"/>
</dbReference>
<feature type="active site" description="Nucleophile" evidence="9">
    <location>
        <position position="97"/>
    </location>
</feature>
<dbReference type="EMBL" id="CP063845">
    <property type="protein sequence ID" value="UFP93392.1"/>
    <property type="molecule type" value="Genomic_DNA"/>
</dbReference>
<dbReference type="HAMAP" id="MF_00144">
    <property type="entry name" value="tRNA_thiouridyl_MnmA"/>
    <property type="match status" value="1"/>
</dbReference>
<evidence type="ECO:0000256" key="5">
    <source>
        <dbReference type="ARBA" id="ARBA00022840"/>
    </source>
</evidence>
<dbReference type="Pfam" id="PF20259">
    <property type="entry name" value="tRNA_Me_trans_M"/>
    <property type="match status" value="1"/>
</dbReference>
<evidence type="ECO:0000256" key="2">
    <source>
        <dbReference type="ARBA" id="ARBA00022679"/>
    </source>
</evidence>
<evidence type="ECO:0000259" key="10">
    <source>
        <dbReference type="Pfam" id="PF20258"/>
    </source>
</evidence>
<keyword evidence="5 9" id="KW-0067">ATP-binding</keyword>
<dbReference type="Pfam" id="PF20258">
    <property type="entry name" value="tRNA_Me_trans_C"/>
    <property type="match status" value="1"/>
</dbReference>
<feature type="active site" description="Cysteine persulfide intermediate" evidence="9">
    <location>
        <position position="196"/>
    </location>
</feature>
<comment type="subcellular location">
    <subcellularLocation>
        <location evidence="9">Cytoplasm</location>
    </subcellularLocation>
</comment>
<dbReference type="CDD" id="cd01998">
    <property type="entry name" value="MnmA_TRMU-like"/>
    <property type="match status" value="1"/>
</dbReference>
<dbReference type="PANTHER" id="PTHR11933:SF5">
    <property type="entry name" value="MITOCHONDRIAL TRNA-SPECIFIC 2-THIOURIDYLASE 1"/>
    <property type="match status" value="1"/>
</dbReference>
<feature type="site" description="Interaction with tRNA" evidence="9">
    <location>
        <position position="335"/>
    </location>
</feature>
<comment type="catalytic activity">
    <reaction evidence="8 9">
        <text>S-sulfanyl-L-cysteinyl-[protein] + uridine(34) in tRNA + AH2 + ATP = 2-thiouridine(34) in tRNA + L-cysteinyl-[protein] + A + AMP + diphosphate + H(+)</text>
        <dbReference type="Rhea" id="RHEA:47032"/>
        <dbReference type="Rhea" id="RHEA-COMP:10131"/>
        <dbReference type="Rhea" id="RHEA-COMP:11726"/>
        <dbReference type="Rhea" id="RHEA-COMP:11727"/>
        <dbReference type="Rhea" id="RHEA-COMP:11728"/>
        <dbReference type="ChEBI" id="CHEBI:13193"/>
        <dbReference type="ChEBI" id="CHEBI:15378"/>
        <dbReference type="ChEBI" id="CHEBI:17499"/>
        <dbReference type="ChEBI" id="CHEBI:29950"/>
        <dbReference type="ChEBI" id="CHEBI:30616"/>
        <dbReference type="ChEBI" id="CHEBI:33019"/>
        <dbReference type="ChEBI" id="CHEBI:61963"/>
        <dbReference type="ChEBI" id="CHEBI:65315"/>
        <dbReference type="ChEBI" id="CHEBI:87170"/>
        <dbReference type="ChEBI" id="CHEBI:456215"/>
        <dbReference type="EC" id="2.8.1.13"/>
    </reaction>
</comment>
<keyword evidence="7" id="KW-1015">Disulfide bond</keyword>
<dbReference type="RefSeq" id="WP_230840392.1">
    <property type="nucleotide sequence ID" value="NZ_CP063845.1"/>
</dbReference>
<dbReference type="SUPFAM" id="SSF52402">
    <property type="entry name" value="Adenine nucleotide alpha hydrolases-like"/>
    <property type="match status" value="1"/>
</dbReference>
<dbReference type="InterPro" id="IPR046884">
    <property type="entry name" value="MnmA-like_central"/>
</dbReference>
<dbReference type="Gene3D" id="2.30.30.280">
    <property type="entry name" value="Adenine nucleotide alpha hydrolases-like domains"/>
    <property type="match status" value="1"/>
</dbReference>
<keyword evidence="2 9" id="KW-0808">Transferase</keyword>
<dbReference type="InterPro" id="IPR004506">
    <property type="entry name" value="MnmA-like"/>
</dbReference>
<keyword evidence="13" id="KW-1185">Reference proteome</keyword>
<feature type="region of interest" description="Interaction with tRNA" evidence="9">
    <location>
        <begin position="146"/>
        <end position="148"/>
    </location>
</feature>
<keyword evidence="3 9" id="KW-0819">tRNA processing</keyword>
<comment type="similarity">
    <text evidence="9">Belongs to the MnmA/TRMU family.</text>
</comment>
<comment type="caution">
    <text evidence="9">Lacks conserved residue(s) required for the propagation of feature annotation.</text>
</comment>
<dbReference type="InterPro" id="IPR014729">
    <property type="entry name" value="Rossmann-like_a/b/a_fold"/>
</dbReference>
<evidence type="ECO:0000256" key="8">
    <source>
        <dbReference type="ARBA" id="ARBA00051542"/>
    </source>
</evidence>